<dbReference type="Proteomes" id="UP000735302">
    <property type="component" value="Unassembled WGS sequence"/>
</dbReference>
<feature type="region of interest" description="Disordered" evidence="5">
    <location>
        <begin position="1219"/>
        <end position="1244"/>
    </location>
</feature>
<reference evidence="7 8" key="1">
    <citation type="journal article" date="2021" name="Elife">
        <title>Chloroplast acquisition without the gene transfer in kleptoplastic sea slugs, Plakobranchus ocellatus.</title>
        <authorList>
            <person name="Maeda T."/>
            <person name="Takahashi S."/>
            <person name="Yoshida T."/>
            <person name="Shimamura S."/>
            <person name="Takaki Y."/>
            <person name="Nagai Y."/>
            <person name="Toyoda A."/>
            <person name="Suzuki Y."/>
            <person name="Arimoto A."/>
            <person name="Ishii H."/>
            <person name="Satoh N."/>
            <person name="Nishiyama T."/>
            <person name="Hasebe M."/>
            <person name="Maruyama T."/>
            <person name="Minagawa J."/>
            <person name="Obokata J."/>
            <person name="Shigenobu S."/>
        </authorList>
    </citation>
    <scope>NUCLEOTIDE SEQUENCE [LARGE SCALE GENOMIC DNA]</scope>
</reference>
<evidence type="ECO:0000256" key="2">
    <source>
        <dbReference type="ARBA" id="ARBA00022771"/>
    </source>
</evidence>
<dbReference type="InterPro" id="IPR013083">
    <property type="entry name" value="Znf_RING/FYVE/PHD"/>
</dbReference>
<feature type="compositionally biased region" description="Polar residues" evidence="5">
    <location>
        <begin position="436"/>
        <end position="466"/>
    </location>
</feature>
<feature type="compositionally biased region" description="Polar residues" evidence="5">
    <location>
        <begin position="657"/>
        <end position="667"/>
    </location>
</feature>
<feature type="region of interest" description="Disordered" evidence="5">
    <location>
        <begin position="96"/>
        <end position="150"/>
    </location>
</feature>
<feature type="region of interest" description="Disordered" evidence="5">
    <location>
        <begin position="337"/>
        <end position="358"/>
    </location>
</feature>
<dbReference type="InterPro" id="IPR001841">
    <property type="entry name" value="Znf_RING"/>
</dbReference>
<feature type="domain" description="RING-type" evidence="6">
    <location>
        <begin position="12"/>
        <end position="63"/>
    </location>
</feature>
<feature type="compositionally biased region" description="Polar residues" evidence="5">
    <location>
        <begin position="120"/>
        <end position="130"/>
    </location>
</feature>
<feature type="region of interest" description="Disordered" evidence="5">
    <location>
        <begin position="721"/>
        <end position="747"/>
    </location>
</feature>
<keyword evidence="2 4" id="KW-0863">Zinc-finger</keyword>
<dbReference type="PANTHER" id="PTHR25462:SF296">
    <property type="entry name" value="MEIOTIC P26, ISOFORM F"/>
    <property type="match status" value="1"/>
</dbReference>
<evidence type="ECO:0000256" key="3">
    <source>
        <dbReference type="ARBA" id="ARBA00022833"/>
    </source>
</evidence>
<evidence type="ECO:0000256" key="4">
    <source>
        <dbReference type="PROSITE-ProRule" id="PRU00175"/>
    </source>
</evidence>
<evidence type="ECO:0000313" key="8">
    <source>
        <dbReference type="Proteomes" id="UP000735302"/>
    </source>
</evidence>
<dbReference type="PANTHER" id="PTHR25462">
    <property type="entry name" value="BONUS, ISOFORM C-RELATED"/>
    <property type="match status" value="1"/>
</dbReference>
<dbReference type="AlphaFoldDB" id="A0AAV4ACZ5"/>
<dbReference type="SMART" id="SM00184">
    <property type="entry name" value="RING"/>
    <property type="match status" value="1"/>
</dbReference>
<keyword evidence="3" id="KW-0862">Zinc</keyword>
<feature type="region of interest" description="Disordered" evidence="5">
    <location>
        <begin position="657"/>
        <end position="676"/>
    </location>
</feature>
<dbReference type="Pfam" id="PF13445">
    <property type="entry name" value="zf-RING_UBOX"/>
    <property type="match status" value="1"/>
</dbReference>
<feature type="region of interest" description="Disordered" evidence="5">
    <location>
        <begin position="402"/>
        <end position="478"/>
    </location>
</feature>
<keyword evidence="8" id="KW-1185">Reference proteome</keyword>
<sequence>MSRRKMEEELTCPICMELFDNPRRLPCGHSYCHSCIKAMLDSRAEQSGLYYSYYRPLICPECRDEINVDFVQGVEGIPLDFKLSKLVELVQFMKDKSSSDSSSDDLDPSGADKSKIVSDKVSTQESSSLETGLGAGRADTPHVSGGRDFTSFSNSDTSGTLLGESANGWEQSLLNSHGLTGSGDCVLSEQASQAAVVLRTAAAEAATEVTSGRVSELESGGLDSTVTLSGLAPAAASPTAGQTSNSLCNLSSHNSSNRQQNHSQLSHLDQISDDHQEHCVQPIDLGEFSVSHRQRFFSDNPSVTRAHSLPPVDITHDQTVSATRVFRESGNQVVSSLSLSSIHGRTTDTKNTYSPAKEEEDIGAHGGLENVANNQALVGHGSSAKTDKPRLSRLRWQNLFHTSSSSTSSSDSESDWNLNQKDSSSCHNRRVVDGSLSKSIPPTAVSTPASGSTSRSAAFGSNSNVEDASPRRSKKKRSKRWLMTRFLRSVVFSDSSSTYSDDDDDDDGNVVNNRELFAGNPRDGVQHPGNECQANVENTSHTTCSLQPVVTGASQLENPSCGGVRSSDTAQFCDKTHQGASGRRQLLAENTCAPTQISESKLEKGQASGGKRPSVSSETEPKEVPVAGEVCLQQQGLQPENQVREVEVSAGTWQGRTVQSKPSVSSETELKELADGQRQGDFCADVIAENSGEQVRSVATRPLVSSETGLKVALNFAVRSNPDVNTGHKPQAGADADSPKTFYDNLSPKQSTSLPFSFGPELQDDMGSASCINAAADMNSDVFHTRYDNYNPGCARDICSDNVRLKPGGDSNSGRQGPDHLVCSDQRICQSNLPSHGTLGQNYPGRYEANLSPTLYDNVGREGFPLHQSTSQRNSVAVNPSIDIESLKTGFEQQERQQLQNSATLMESTEGVISLVSSVEELRMLTNNQADAKGSQRLEYHSPGKHQVQHESKHVGPLLPHLTHQSVPDCGAAKASRYDNLNTNLYSEACLRGAESGCVDRGNNLVQGRMDCERQTVTSVLCEDTDSRVLSVGHRKEEGGECKEPIDARARGAGTRIHGAEGVSSPVVITEENFDLNGLSPAMAAVSREVTSSDVQINLDESSVEDGAAVCQSERCPVSIASATQRRGAEKLVNDGNSFCHLNNNNNTNSNNNNHNNSKHAATAHLGAACVGDEDNEDADVEDENDEEDCHSSSAMLKTKKKKPRSRLTKFLTSLLSLSSSSEDDEEYLRDDGEETVSSKSSGW</sequence>
<name>A0AAV4ACZ5_9GAST</name>
<evidence type="ECO:0000256" key="1">
    <source>
        <dbReference type="ARBA" id="ARBA00022723"/>
    </source>
</evidence>
<feature type="compositionally biased region" description="Polar residues" evidence="5">
    <location>
        <begin position="416"/>
        <end position="426"/>
    </location>
</feature>
<dbReference type="Gene3D" id="3.30.40.10">
    <property type="entry name" value="Zinc/RING finger domain, C3HC4 (zinc finger)"/>
    <property type="match status" value="1"/>
</dbReference>
<comment type="caution">
    <text evidence="7">The sequence shown here is derived from an EMBL/GenBank/DDBJ whole genome shotgun (WGS) entry which is preliminary data.</text>
</comment>
<evidence type="ECO:0000313" key="7">
    <source>
        <dbReference type="EMBL" id="GFO04531.1"/>
    </source>
</evidence>
<feature type="compositionally biased region" description="Acidic residues" evidence="5">
    <location>
        <begin position="1222"/>
        <end position="1235"/>
    </location>
</feature>
<dbReference type="PROSITE" id="PS50089">
    <property type="entry name" value="ZF_RING_2"/>
    <property type="match status" value="1"/>
</dbReference>
<feature type="compositionally biased region" description="Low complexity" evidence="5">
    <location>
        <begin position="244"/>
        <end position="265"/>
    </location>
</feature>
<gene>
    <name evidence="7" type="ORF">PoB_003103600</name>
</gene>
<feature type="region of interest" description="Disordered" evidence="5">
    <location>
        <begin position="596"/>
        <end position="622"/>
    </location>
</feature>
<dbReference type="InterPro" id="IPR047153">
    <property type="entry name" value="TRIM45/56/19-like"/>
</dbReference>
<keyword evidence="1" id="KW-0479">Metal-binding</keyword>
<dbReference type="GO" id="GO:0008270">
    <property type="term" value="F:zinc ion binding"/>
    <property type="evidence" value="ECO:0007669"/>
    <property type="project" value="UniProtKB-KW"/>
</dbReference>
<organism evidence="7 8">
    <name type="scientific">Plakobranchus ocellatus</name>
    <dbReference type="NCBI Taxonomy" id="259542"/>
    <lineage>
        <taxon>Eukaryota</taxon>
        <taxon>Metazoa</taxon>
        <taxon>Spiralia</taxon>
        <taxon>Lophotrochozoa</taxon>
        <taxon>Mollusca</taxon>
        <taxon>Gastropoda</taxon>
        <taxon>Heterobranchia</taxon>
        <taxon>Euthyneura</taxon>
        <taxon>Panpulmonata</taxon>
        <taxon>Sacoglossa</taxon>
        <taxon>Placobranchoidea</taxon>
        <taxon>Plakobranchidae</taxon>
        <taxon>Plakobranchus</taxon>
    </lineage>
</organism>
<feature type="region of interest" description="Disordered" evidence="5">
    <location>
        <begin position="235"/>
        <end position="265"/>
    </location>
</feature>
<proteinExistence type="predicted"/>
<dbReference type="InterPro" id="IPR017907">
    <property type="entry name" value="Znf_RING_CS"/>
</dbReference>
<dbReference type="PROSITE" id="PS00518">
    <property type="entry name" value="ZF_RING_1"/>
    <property type="match status" value="1"/>
</dbReference>
<feature type="compositionally biased region" description="Polar residues" evidence="5">
    <location>
        <begin position="337"/>
        <end position="354"/>
    </location>
</feature>
<dbReference type="SUPFAM" id="SSF57850">
    <property type="entry name" value="RING/U-box"/>
    <property type="match status" value="1"/>
</dbReference>
<evidence type="ECO:0000256" key="5">
    <source>
        <dbReference type="SAM" id="MobiDB-lite"/>
    </source>
</evidence>
<dbReference type="InterPro" id="IPR027370">
    <property type="entry name" value="Znf-RING_euk"/>
</dbReference>
<evidence type="ECO:0000259" key="6">
    <source>
        <dbReference type="PROSITE" id="PS50089"/>
    </source>
</evidence>
<feature type="region of interest" description="Disordered" evidence="5">
    <location>
        <begin position="1174"/>
        <end position="1205"/>
    </location>
</feature>
<feature type="compositionally biased region" description="Acidic residues" evidence="5">
    <location>
        <begin position="1174"/>
        <end position="1189"/>
    </location>
</feature>
<accession>A0AAV4ACZ5</accession>
<protein>
    <submittedName>
        <fullName evidence="7">E3 ubiquitin-protein ligase trim13</fullName>
    </submittedName>
</protein>
<dbReference type="EMBL" id="BLXT01003739">
    <property type="protein sequence ID" value="GFO04531.1"/>
    <property type="molecule type" value="Genomic_DNA"/>
</dbReference>
<feature type="compositionally biased region" description="Low complexity" evidence="5">
    <location>
        <begin position="402"/>
        <end position="411"/>
    </location>
</feature>